<organism evidence="11 12">
    <name type="scientific">Pseudonaja textilis</name>
    <name type="common">Eastern brown snake</name>
    <dbReference type="NCBI Taxonomy" id="8673"/>
    <lineage>
        <taxon>Eukaryota</taxon>
        <taxon>Metazoa</taxon>
        <taxon>Chordata</taxon>
        <taxon>Craniata</taxon>
        <taxon>Vertebrata</taxon>
        <taxon>Euteleostomi</taxon>
        <taxon>Lepidosauria</taxon>
        <taxon>Squamata</taxon>
        <taxon>Bifurcata</taxon>
        <taxon>Unidentata</taxon>
        <taxon>Episquamata</taxon>
        <taxon>Toxicofera</taxon>
        <taxon>Serpentes</taxon>
        <taxon>Colubroidea</taxon>
        <taxon>Elapidae</taxon>
        <taxon>Hydrophiinae</taxon>
        <taxon>Pseudonaja</taxon>
    </lineage>
</organism>
<dbReference type="InterPro" id="IPR036322">
    <property type="entry name" value="WD40_repeat_dom_sf"/>
</dbReference>
<dbReference type="PANTHER" id="PTHR44215">
    <property type="entry name" value="WD REPEAT-CONTAINING PROTEIN 75"/>
    <property type="match status" value="1"/>
</dbReference>
<dbReference type="InterPro" id="IPR057644">
    <property type="entry name" value="Beta-prop_WDR75_2nd"/>
</dbReference>
<dbReference type="OMA" id="WILNTRI"/>
<dbReference type="GO" id="GO:0042274">
    <property type="term" value="P:ribosomal small subunit biogenesis"/>
    <property type="evidence" value="ECO:0007669"/>
    <property type="project" value="Ensembl"/>
</dbReference>
<evidence type="ECO:0000256" key="6">
    <source>
        <dbReference type="ARBA" id="ARBA00023163"/>
    </source>
</evidence>
<reference evidence="11" key="2">
    <citation type="submission" date="2025-09" db="UniProtKB">
        <authorList>
            <consortium name="Ensembl"/>
        </authorList>
    </citation>
    <scope>IDENTIFICATION</scope>
</reference>
<dbReference type="Proteomes" id="UP000472273">
    <property type="component" value="Unplaced"/>
</dbReference>
<dbReference type="GO" id="GO:0003723">
    <property type="term" value="F:RNA binding"/>
    <property type="evidence" value="ECO:0007669"/>
    <property type="project" value="InterPro"/>
</dbReference>
<dbReference type="GO" id="GO:0006364">
    <property type="term" value="P:rRNA processing"/>
    <property type="evidence" value="ECO:0007669"/>
    <property type="project" value="UniProtKB-KW"/>
</dbReference>
<dbReference type="Pfam" id="PF23869">
    <property type="entry name" value="Beta-prop_WDR75_1st"/>
    <property type="match status" value="1"/>
</dbReference>
<keyword evidence="6" id="KW-0804">Transcription</keyword>
<dbReference type="GO" id="GO:0032040">
    <property type="term" value="C:small-subunit processome"/>
    <property type="evidence" value="ECO:0007669"/>
    <property type="project" value="Ensembl"/>
</dbReference>
<dbReference type="PROSITE" id="PS50294">
    <property type="entry name" value="WD_REPEATS_REGION"/>
    <property type="match status" value="1"/>
</dbReference>
<evidence type="ECO:0000256" key="7">
    <source>
        <dbReference type="ARBA" id="ARBA00023242"/>
    </source>
</evidence>
<dbReference type="GeneTree" id="ENSGT00390000006303"/>
<evidence type="ECO:0000256" key="4">
    <source>
        <dbReference type="ARBA" id="ARBA00022574"/>
    </source>
</evidence>
<keyword evidence="3" id="KW-0698">rRNA processing</keyword>
<dbReference type="Pfam" id="PF23769">
    <property type="entry name" value="Beta-prop_WDR75_2nd"/>
    <property type="match status" value="1"/>
</dbReference>
<protein>
    <submittedName>
        <fullName evidence="11">WD repeat domain 75</fullName>
    </submittedName>
</protein>
<evidence type="ECO:0000256" key="3">
    <source>
        <dbReference type="ARBA" id="ARBA00022552"/>
    </source>
</evidence>
<dbReference type="SMART" id="SM00320">
    <property type="entry name" value="WD40"/>
    <property type="match status" value="8"/>
</dbReference>
<evidence type="ECO:0000256" key="5">
    <source>
        <dbReference type="ARBA" id="ARBA00022737"/>
    </source>
</evidence>
<dbReference type="Ensembl" id="ENSPTXT00000000349.1">
    <property type="protein sequence ID" value="ENSPTXP00000000337.1"/>
    <property type="gene ID" value="ENSPTXG00000000308.1"/>
</dbReference>
<dbReference type="GO" id="GO:0045943">
    <property type="term" value="P:positive regulation of transcription by RNA polymerase I"/>
    <property type="evidence" value="ECO:0007669"/>
    <property type="project" value="Ensembl"/>
</dbReference>
<evidence type="ECO:0000256" key="2">
    <source>
        <dbReference type="ARBA" id="ARBA00022517"/>
    </source>
</evidence>
<dbReference type="Gene3D" id="2.130.10.10">
    <property type="entry name" value="YVTN repeat-like/Quinoprotein amine dehydrogenase"/>
    <property type="match status" value="3"/>
</dbReference>
<dbReference type="SUPFAM" id="SSF50978">
    <property type="entry name" value="WD40 repeat-like"/>
    <property type="match status" value="1"/>
</dbReference>
<proteinExistence type="predicted"/>
<name>A0A670XTK4_PSETE</name>
<sequence length="878" mass="98959">MAPSPLLPFRTQYDRAPGNTSAREVATVSSWISRWGGARRLEVGSCGKMVAREELRVVRCGGSWLSDCRAVFSADSKYLLCASGDYIKVYSTLTEECLHILQGHSNLVTGIQLNPQNHLQLYSWSLDGTIKLWDFMDGILIKTFVVGSKLFAFYTLASSENSAFIIISEHEKSDEFQLMTVKLPKTPDQEVEANDLEMVLDGVSQSPKCTAFGRDGEYVVSVWKLHLVVCFFKKKKSYSFSIGKNLRNASTSYFTCIACHPKEDCIASGHQDGKIRLWRNFNHKREYTFSTMHWHHNEVIDLAFSVEGTSLLSGGIESVLVQWRDGSDAKKEFLPRLGATIQHISVSPDGTLLCTSHSDNKIVIIHSNLKVSAVIQGLIKGSDVKTGLIVDPRTKALVLNGKPGHLQFYSLQNDKLLYNLDVVQQEYIHQAGLDQIELVKAVFDSKGNWMATVEQRQGSGCELQMQLKLWAYNEQTQSFTLNTRINTPHEDCITAMCFRGTENSENVSPTLVTTSRDGHFKVWMLLVDKDSETDESITWTCDFVGSYHNYQATNCCFCEDGSLLAVSFDKTITVWDSETWDLKCTFCHPPGTIMSLCFGRLVCSKYLLGTTSSGFLCCWNLLNCSLEWSAQLHVNILQPDHLSENIAAISQHSEYSDVFVFRPSEPRPLCIQRNVCKGRVQWAVFVPRDVPEYIASEKYQWLSQSQFYFLTETHELMTFSTKTPEERLTPSSRQLAVEESISMTPFYLLLGKHRQQVKEGMDTGKAPVQNLLGQESPAVKELLHTPAHVLPSASFLCPLFIHSLLVPRTSTNEIAEEVEMLSDSEEKESEEESEDIEIRPEASQTTECFGEGASKLSKLQERELRKLRKLDYSWASGL</sequence>
<dbReference type="GO" id="GO:2000234">
    <property type="term" value="P:positive regulation of rRNA processing"/>
    <property type="evidence" value="ECO:0007669"/>
    <property type="project" value="Ensembl"/>
</dbReference>
<dbReference type="AlphaFoldDB" id="A0A670XTK4"/>
<dbReference type="PANTHER" id="PTHR44215:SF1">
    <property type="entry name" value="WD REPEAT-CONTAINING PROTEIN 75"/>
    <property type="match status" value="1"/>
</dbReference>
<dbReference type="InterPro" id="IPR053826">
    <property type="entry name" value="WDR75"/>
</dbReference>
<keyword evidence="7" id="KW-0539">Nucleus</keyword>
<feature type="domain" description="WD repeat-containing protein 75 second beta-propeller" evidence="10">
    <location>
        <begin position="388"/>
        <end position="713"/>
    </location>
</feature>
<reference evidence="11" key="1">
    <citation type="submission" date="2025-08" db="UniProtKB">
        <authorList>
            <consortium name="Ensembl"/>
        </authorList>
    </citation>
    <scope>IDENTIFICATION</scope>
</reference>
<dbReference type="PROSITE" id="PS50082">
    <property type="entry name" value="WD_REPEATS_2"/>
    <property type="match status" value="1"/>
</dbReference>
<dbReference type="SUPFAM" id="SSF50998">
    <property type="entry name" value="Quinoprotein alcohol dehydrogenase-like"/>
    <property type="match status" value="1"/>
</dbReference>
<dbReference type="InterPro" id="IPR015943">
    <property type="entry name" value="WD40/YVTN_repeat-like_dom_sf"/>
</dbReference>
<feature type="compositionally biased region" description="Acidic residues" evidence="9">
    <location>
        <begin position="819"/>
        <end position="835"/>
    </location>
</feature>
<comment type="subcellular location">
    <subcellularLocation>
        <location evidence="1">Nucleus</location>
        <location evidence="1">Nucleolus</location>
    </subcellularLocation>
</comment>
<feature type="region of interest" description="Disordered" evidence="9">
    <location>
        <begin position="819"/>
        <end position="854"/>
    </location>
</feature>
<feature type="repeat" description="WD" evidence="8">
    <location>
        <begin position="101"/>
        <end position="143"/>
    </location>
</feature>
<evidence type="ECO:0000313" key="12">
    <source>
        <dbReference type="Proteomes" id="UP000472273"/>
    </source>
</evidence>
<accession>A0A670XTK4</accession>
<evidence type="ECO:0000256" key="1">
    <source>
        <dbReference type="ARBA" id="ARBA00004604"/>
    </source>
</evidence>
<keyword evidence="12" id="KW-1185">Reference proteome</keyword>
<keyword evidence="5" id="KW-0677">Repeat</keyword>
<dbReference type="InterPro" id="IPR001680">
    <property type="entry name" value="WD40_rpt"/>
</dbReference>
<gene>
    <name evidence="11" type="primary">WDR75</name>
</gene>
<evidence type="ECO:0000313" key="11">
    <source>
        <dbReference type="Ensembl" id="ENSPTXP00000000337.1"/>
    </source>
</evidence>
<keyword evidence="4 8" id="KW-0853">WD repeat</keyword>
<dbReference type="InterPro" id="IPR011047">
    <property type="entry name" value="Quinoprotein_ADH-like_sf"/>
</dbReference>
<keyword evidence="2" id="KW-0690">Ribosome biogenesis</keyword>
<evidence type="ECO:0000256" key="8">
    <source>
        <dbReference type="PROSITE-ProRule" id="PRU00221"/>
    </source>
</evidence>
<evidence type="ECO:0000259" key="10">
    <source>
        <dbReference type="Pfam" id="PF23769"/>
    </source>
</evidence>
<evidence type="ECO:0000256" key="9">
    <source>
        <dbReference type="SAM" id="MobiDB-lite"/>
    </source>
</evidence>